<reference evidence="1 3" key="1">
    <citation type="submission" date="2023-01" db="EMBL/GenBank/DDBJ databases">
        <title>Genome-based reclassification of Anoxybacillus geothermalis as a later heterotypic synonym of Anoxybacillus rupiensis.</title>
        <authorList>
            <person name="Inan Bektas K."/>
            <person name="Canakci S."/>
            <person name="Belduz A.A."/>
            <person name="Guler H.H."/>
        </authorList>
    </citation>
    <scope>NUCLEOTIDE SEQUENCE [LARGE SCALE GENOMIC DNA]</scope>
    <source>
        <strain evidence="1 3">DSM 17127</strain>
    </source>
</reference>
<comment type="caution">
    <text evidence="2">The sequence shown here is derived from an EMBL/GenBank/DDBJ whole genome shotgun (WGS) entry which is preliminary data.</text>
</comment>
<reference evidence="2 4" key="2">
    <citation type="submission" date="2023-03" db="EMBL/GenBank/DDBJ databases">
        <title>Bacillus Genome Sequencing.</title>
        <authorList>
            <person name="Dunlap C."/>
        </authorList>
    </citation>
    <scope>NUCLEOTIDE SEQUENCE [LARGE SCALE GENOMIC DNA]</scope>
    <source>
        <strain evidence="2 4">NRS-38</strain>
    </source>
</reference>
<evidence type="ECO:0000313" key="4">
    <source>
        <dbReference type="Proteomes" id="UP001339962"/>
    </source>
</evidence>
<dbReference type="RefSeq" id="WP_159719190.1">
    <property type="nucleotide sequence ID" value="NZ_JAGUQN010000045.1"/>
</dbReference>
<accession>A0ABD5J1I6</accession>
<name>A0ABD5J1I6_9BACL</name>
<protein>
    <recommendedName>
        <fullName evidence="5">Modification methylase</fullName>
    </recommendedName>
</protein>
<gene>
    <name evidence="2" type="ORF">P9850_18340</name>
    <name evidence="1" type="ORF">PNH38_17460</name>
</gene>
<evidence type="ECO:0000313" key="1">
    <source>
        <dbReference type="EMBL" id="MDE8565630.1"/>
    </source>
</evidence>
<dbReference type="InterPro" id="IPR029063">
    <property type="entry name" value="SAM-dependent_MTases_sf"/>
</dbReference>
<dbReference type="Proteomes" id="UP001339962">
    <property type="component" value="Unassembled WGS sequence"/>
</dbReference>
<evidence type="ECO:0000313" key="3">
    <source>
        <dbReference type="Proteomes" id="UP001213979"/>
    </source>
</evidence>
<keyword evidence="3" id="KW-1185">Reference proteome</keyword>
<dbReference type="EMBL" id="JAQOTG010000029">
    <property type="protein sequence ID" value="MDE8565630.1"/>
    <property type="molecule type" value="Genomic_DNA"/>
</dbReference>
<dbReference type="AlphaFoldDB" id="A0ABD5J1I6"/>
<organism evidence="2 4">
    <name type="scientific">Anoxybacteroides rupiense</name>
    <dbReference type="NCBI Taxonomy" id="311460"/>
    <lineage>
        <taxon>Bacteria</taxon>
        <taxon>Bacillati</taxon>
        <taxon>Bacillota</taxon>
        <taxon>Bacilli</taxon>
        <taxon>Bacillales</taxon>
        <taxon>Anoxybacillaceae</taxon>
        <taxon>Anoxybacteroides</taxon>
    </lineage>
</organism>
<sequence>MYQKIIEIYEAIEKKFHVKHNTSLSSLIVTPSDNKESPIHNWYNFKEGYSKNILENVLQFSNIKEPIHLLDPFCGSGTTILSSMIDVENWDIKSAIGIEVNPFIHFIAQTKSNFHHIDSGIVYNFINFLKKQELYEPIKQEEIPDLSTFQKAYSHNTLVQLINLKKIIRNYFNCESFEYDFCLLAFASILEETSCMRKSGRALKIVREVMDYDVKKHYLTKLYSMINDLNYPLLNTPKVEILNYDIRNSSVLSQVKEKFNLIVFSPPYLNQFDYTEVYKLELWMLDYVKNQEEFKSLRRKTLRSHSSLKFDETNIYQKHDSKLIRQIAKFIDNADKKESFHRTIKGYIDDMYITLSNISNLSQNNAVIACVVGNSLFGSSKKNNFMPVATDLIISEIADDIGFEVIEIQKIRNLTRRGLSFPYGRESIIFMRSKVNSKYNVNVLKQTESK</sequence>
<dbReference type="EMBL" id="JARTLI010000060">
    <property type="protein sequence ID" value="MED5053734.1"/>
    <property type="molecule type" value="Genomic_DNA"/>
</dbReference>
<evidence type="ECO:0008006" key="5">
    <source>
        <dbReference type="Google" id="ProtNLM"/>
    </source>
</evidence>
<evidence type="ECO:0000313" key="2">
    <source>
        <dbReference type="EMBL" id="MED5053734.1"/>
    </source>
</evidence>
<dbReference type="Proteomes" id="UP001213979">
    <property type="component" value="Unassembled WGS sequence"/>
</dbReference>
<dbReference type="SUPFAM" id="SSF53335">
    <property type="entry name" value="S-adenosyl-L-methionine-dependent methyltransferases"/>
    <property type="match status" value="1"/>
</dbReference>
<proteinExistence type="predicted"/>
<dbReference type="Gene3D" id="3.40.50.150">
    <property type="entry name" value="Vaccinia Virus protein VP39"/>
    <property type="match status" value="2"/>
</dbReference>